<keyword evidence="3 6" id="KW-1133">Transmembrane helix</keyword>
<feature type="transmembrane region" description="Helical" evidence="6">
    <location>
        <begin position="161"/>
        <end position="181"/>
    </location>
</feature>
<dbReference type="Pfam" id="PF01226">
    <property type="entry name" value="Form_Nir_trans"/>
    <property type="match status" value="1"/>
</dbReference>
<keyword evidence="2 6" id="KW-0812">Transmembrane</keyword>
<dbReference type="GO" id="GO:0005886">
    <property type="term" value="C:plasma membrane"/>
    <property type="evidence" value="ECO:0007669"/>
    <property type="project" value="TreeGrafter"/>
</dbReference>
<keyword evidence="4 6" id="KW-0472">Membrane</keyword>
<feature type="transmembrane region" description="Helical" evidence="6">
    <location>
        <begin position="213"/>
        <end position="234"/>
    </location>
</feature>
<dbReference type="InterPro" id="IPR000292">
    <property type="entry name" value="For/NO2_transpt"/>
</dbReference>
<dbReference type="AlphaFoldDB" id="A0A4S9ER67"/>
<proteinExistence type="inferred from homology"/>
<comment type="caution">
    <text evidence="7">The sequence shown here is derived from an EMBL/GenBank/DDBJ whole genome shotgun (WGS) entry which is preliminary data.</text>
</comment>
<dbReference type="InterPro" id="IPR023271">
    <property type="entry name" value="Aquaporin-like"/>
</dbReference>
<evidence type="ECO:0000256" key="1">
    <source>
        <dbReference type="ARBA" id="ARBA00004141"/>
    </source>
</evidence>
<comment type="subcellular location">
    <subcellularLocation>
        <location evidence="1">Membrane</location>
        <topology evidence="1">Multi-pass membrane protein</topology>
    </subcellularLocation>
</comment>
<sequence>MSTGALTPRKAAEKTLETGVHHLEEDLQLTFLKNVYGALLVSAGGLLSLTITTGSPGLSESNPGLPRILQGLTFPIGLVLVYLVGAELYTGYPMWFVMTALERKGKPLQYIRGAIASWTGNLLGSLLFASLFTHLTDILSEEPFRSGTISMISEDIIESQWHIIFLRSILCGWLVTFSMMLGSQNQDGISKALALHLPFFISTAAKCPHTVEYMYLGSTAMFLGSPMSVAMFIWKCLIPVTLGNTIGGGIFTGAYSWWVHLYCDDKGVKHGDANGNGWGSVRLDDDE</sequence>
<dbReference type="Gene3D" id="1.20.1080.10">
    <property type="entry name" value="Glycerol uptake facilitator protein"/>
    <property type="match status" value="1"/>
</dbReference>
<dbReference type="PANTHER" id="PTHR30520:SF6">
    <property type="entry name" value="FORMATE_NITRATE FAMILY TRANSPORTER (EUROFUNG)"/>
    <property type="match status" value="1"/>
</dbReference>
<dbReference type="GO" id="GO:0015513">
    <property type="term" value="F:high-affinity secondary active nitrite transmembrane transporter activity"/>
    <property type="evidence" value="ECO:0007669"/>
    <property type="project" value="TreeGrafter"/>
</dbReference>
<gene>
    <name evidence="7" type="ORF">D6D10_06850</name>
</gene>
<reference evidence="7 8" key="1">
    <citation type="submission" date="2018-10" db="EMBL/GenBank/DDBJ databases">
        <title>Fifty Aureobasidium pullulans genomes reveal a recombining polyextremotolerant generalist.</title>
        <authorList>
            <person name="Gostincar C."/>
            <person name="Turk M."/>
            <person name="Zajc J."/>
            <person name="Gunde-Cimerman N."/>
        </authorList>
    </citation>
    <scope>NUCLEOTIDE SEQUENCE [LARGE SCALE GENOMIC DNA]</scope>
    <source>
        <strain evidence="7 8">EXF-9785</strain>
    </source>
</reference>
<evidence type="ECO:0000256" key="2">
    <source>
        <dbReference type="ARBA" id="ARBA00022692"/>
    </source>
</evidence>
<evidence type="ECO:0000256" key="6">
    <source>
        <dbReference type="SAM" id="Phobius"/>
    </source>
</evidence>
<evidence type="ECO:0000313" key="7">
    <source>
        <dbReference type="EMBL" id="THX36213.1"/>
    </source>
</evidence>
<accession>A0A4S9ER67</accession>
<dbReference type="EMBL" id="QZAV01000179">
    <property type="protein sequence ID" value="THX36213.1"/>
    <property type="molecule type" value="Genomic_DNA"/>
</dbReference>
<organism evidence="7 8">
    <name type="scientific">Aureobasidium pullulans</name>
    <name type="common">Black yeast</name>
    <name type="synonym">Pullularia pullulans</name>
    <dbReference type="NCBI Taxonomy" id="5580"/>
    <lineage>
        <taxon>Eukaryota</taxon>
        <taxon>Fungi</taxon>
        <taxon>Dikarya</taxon>
        <taxon>Ascomycota</taxon>
        <taxon>Pezizomycotina</taxon>
        <taxon>Dothideomycetes</taxon>
        <taxon>Dothideomycetidae</taxon>
        <taxon>Dothideales</taxon>
        <taxon>Saccotheciaceae</taxon>
        <taxon>Aureobasidium</taxon>
    </lineage>
</organism>
<evidence type="ECO:0000256" key="5">
    <source>
        <dbReference type="ARBA" id="ARBA00049660"/>
    </source>
</evidence>
<dbReference type="GO" id="GO:0015707">
    <property type="term" value="P:nitrite transport"/>
    <property type="evidence" value="ECO:0007669"/>
    <property type="project" value="TreeGrafter"/>
</dbReference>
<evidence type="ECO:0000313" key="8">
    <source>
        <dbReference type="Proteomes" id="UP000308953"/>
    </source>
</evidence>
<evidence type="ECO:0000256" key="4">
    <source>
        <dbReference type="ARBA" id="ARBA00023136"/>
    </source>
</evidence>
<comment type="similarity">
    <text evidence="5">Belongs to the FNT transporter (TC 1.A.16) family.</text>
</comment>
<protein>
    <submittedName>
        <fullName evidence="7">Formate/nitrite transporter</fullName>
    </submittedName>
</protein>
<feature type="transmembrane region" description="Helical" evidence="6">
    <location>
        <begin position="74"/>
        <end position="98"/>
    </location>
</feature>
<name>A0A4S9ER67_AURPU</name>
<feature type="transmembrane region" description="Helical" evidence="6">
    <location>
        <begin position="35"/>
        <end position="54"/>
    </location>
</feature>
<dbReference type="Proteomes" id="UP000308953">
    <property type="component" value="Unassembled WGS sequence"/>
</dbReference>
<evidence type="ECO:0000256" key="3">
    <source>
        <dbReference type="ARBA" id="ARBA00022989"/>
    </source>
</evidence>
<feature type="transmembrane region" description="Helical" evidence="6">
    <location>
        <begin position="110"/>
        <end position="132"/>
    </location>
</feature>
<dbReference type="PANTHER" id="PTHR30520">
    <property type="entry name" value="FORMATE TRANSPORTER-RELATED"/>
    <property type="match status" value="1"/>
</dbReference>